<keyword evidence="1" id="KW-1133">Transmembrane helix</keyword>
<dbReference type="AlphaFoldDB" id="A8Y3B7"/>
<gene>
    <name evidence="2 4" type="ORF">CBG22903</name>
    <name evidence="2" type="ORF">CBG_22903</name>
</gene>
<dbReference type="CTD" id="8580342"/>
<dbReference type="InterPro" id="IPR019428">
    <property type="entry name" value="7TM_GPCR_serpentine_rcpt_Str"/>
</dbReference>
<feature type="transmembrane region" description="Helical" evidence="1">
    <location>
        <begin position="231"/>
        <end position="255"/>
    </location>
</feature>
<evidence type="ECO:0000313" key="3">
    <source>
        <dbReference type="Proteomes" id="UP000008549"/>
    </source>
</evidence>
<keyword evidence="1" id="KW-0472">Membrane</keyword>
<dbReference type="HOGENOM" id="CLU_036335_2_0_1"/>
<reference evidence="2 3" key="1">
    <citation type="journal article" date="2003" name="PLoS Biol.">
        <title>The genome sequence of Caenorhabditis briggsae: a platform for comparative genomics.</title>
        <authorList>
            <person name="Stein L.D."/>
            <person name="Bao Z."/>
            <person name="Blasiar D."/>
            <person name="Blumenthal T."/>
            <person name="Brent M.R."/>
            <person name="Chen N."/>
            <person name="Chinwalla A."/>
            <person name="Clarke L."/>
            <person name="Clee C."/>
            <person name="Coghlan A."/>
            <person name="Coulson A."/>
            <person name="D'Eustachio P."/>
            <person name="Fitch D.H."/>
            <person name="Fulton L.A."/>
            <person name="Fulton R.E."/>
            <person name="Griffiths-Jones S."/>
            <person name="Harris T.W."/>
            <person name="Hillier L.W."/>
            <person name="Kamath R."/>
            <person name="Kuwabara P.E."/>
            <person name="Mardis E.R."/>
            <person name="Marra M.A."/>
            <person name="Miner T.L."/>
            <person name="Minx P."/>
            <person name="Mullikin J.C."/>
            <person name="Plumb R.W."/>
            <person name="Rogers J."/>
            <person name="Schein J.E."/>
            <person name="Sohrmann M."/>
            <person name="Spieth J."/>
            <person name="Stajich J.E."/>
            <person name="Wei C."/>
            <person name="Willey D."/>
            <person name="Wilson R.K."/>
            <person name="Durbin R."/>
            <person name="Waterston R.H."/>
        </authorList>
    </citation>
    <scope>NUCLEOTIDE SEQUENCE [LARGE SCALE GENOMIC DNA]</scope>
    <source>
        <strain evidence="2 3">AF16</strain>
    </source>
</reference>
<feature type="transmembrane region" description="Helical" evidence="1">
    <location>
        <begin position="39"/>
        <end position="58"/>
    </location>
</feature>
<reference evidence="2 3" key="2">
    <citation type="journal article" date="2011" name="PLoS Genet.">
        <title>Caenorhabditis briggsae recombinant inbred line genotypes reveal inter-strain incompatibility and the evolution of recombination.</title>
        <authorList>
            <person name="Ross J.A."/>
            <person name="Koboldt D.C."/>
            <person name="Staisch J.E."/>
            <person name="Chamberlin H.M."/>
            <person name="Gupta B.P."/>
            <person name="Miller R.D."/>
            <person name="Baird S.E."/>
            <person name="Haag E.S."/>
        </authorList>
    </citation>
    <scope>NUCLEOTIDE SEQUENCE [LARGE SCALE GENOMIC DNA]</scope>
    <source>
        <strain evidence="2 3">AF16</strain>
    </source>
</reference>
<dbReference type="SUPFAM" id="SSF81321">
    <property type="entry name" value="Family A G protein-coupled receptor-like"/>
    <property type="match status" value="1"/>
</dbReference>
<feature type="transmembrane region" description="Helical" evidence="1">
    <location>
        <begin position="121"/>
        <end position="146"/>
    </location>
</feature>
<dbReference type="Pfam" id="PF10326">
    <property type="entry name" value="7TM_GPCR_Str"/>
    <property type="match status" value="2"/>
</dbReference>
<dbReference type="PANTHER" id="PTHR22943:SF35">
    <property type="entry name" value="SEVEN TM RECEPTOR"/>
    <property type="match status" value="1"/>
</dbReference>
<dbReference type="InParanoid" id="A8Y3B7"/>
<feature type="transmembrane region" description="Helical" evidence="1">
    <location>
        <begin position="6"/>
        <end position="27"/>
    </location>
</feature>
<dbReference type="GO" id="GO:0005886">
    <property type="term" value="C:plasma membrane"/>
    <property type="evidence" value="ECO:0000318"/>
    <property type="project" value="GO_Central"/>
</dbReference>
<dbReference type="WormBase" id="CBG22903">
    <property type="protein sequence ID" value="CBP27030"/>
    <property type="gene ID" value="WBGene00041356"/>
</dbReference>
<dbReference type="PANTHER" id="PTHR22943">
    <property type="entry name" value="7-TRANSMEMBRANE DOMAIN RECEPTOR C.ELEGANS"/>
    <property type="match status" value="1"/>
</dbReference>
<dbReference type="Proteomes" id="UP000008549">
    <property type="component" value="Unassembled WGS sequence"/>
</dbReference>
<proteinExistence type="predicted"/>
<dbReference type="eggNOG" id="ENOG502SXBJ">
    <property type="taxonomic scope" value="Eukaryota"/>
</dbReference>
<keyword evidence="1" id="KW-0812">Transmembrane</keyword>
<feature type="transmembrane region" description="Helical" evidence="1">
    <location>
        <begin position="197"/>
        <end position="225"/>
    </location>
</feature>
<dbReference type="GeneID" id="8580342"/>
<dbReference type="KEGG" id="cbr:CBG_22903"/>
<organism evidence="2 3">
    <name type="scientific">Caenorhabditis briggsae</name>
    <dbReference type="NCBI Taxonomy" id="6238"/>
    <lineage>
        <taxon>Eukaryota</taxon>
        <taxon>Metazoa</taxon>
        <taxon>Ecdysozoa</taxon>
        <taxon>Nematoda</taxon>
        <taxon>Chromadorea</taxon>
        <taxon>Rhabditida</taxon>
        <taxon>Rhabditina</taxon>
        <taxon>Rhabditomorpha</taxon>
        <taxon>Rhabditoidea</taxon>
        <taxon>Rhabditidae</taxon>
        <taxon>Peloderinae</taxon>
        <taxon>Caenorhabditis</taxon>
    </lineage>
</organism>
<feature type="transmembrane region" description="Helical" evidence="1">
    <location>
        <begin position="158"/>
        <end position="176"/>
    </location>
</feature>
<keyword evidence="3" id="KW-1185">Reference proteome</keyword>
<dbReference type="GO" id="GO:0038022">
    <property type="term" value="F:G protein-coupled olfactory receptor activity"/>
    <property type="evidence" value="ECO:0000318"/>
    <property type="project" value="GO_Central"/>
</dbReference>
<evidence type="ECO:0000313" key="4">
    <source>
        <dbReference type="WormBase" id="CBG22903"/>
    </source>
</evidence>
<dbReference type="GO" id="GO:0042048">
    <property type="term" value="P:olfactory behavior"/>
    <property type="evidence" value="ECO:0000318"/>
    <property type="project" value="GO_Central"/>
</dbReference>
<dbReference type="RefSeq" id="XP_045097686.1">
    <property type="nucleotide sequence ID" value="XM_045238385.1"/>
</dbReference>
<sequence length="292" mass="33473">MDSLDFSQQIIAIISFLINVVMIILIVSKSPKSLGAYKYLMILMSISELAYSIIDFLIKPHVISSENFWIVGTNFERSRISLDVVYPLILFWGAAYGIAVACFGIHFIFRYFMVIGIRKWVSGYLMVSIWFSIPVISGSIYAFTIHLFLSFDENLERLTFSLFTMIYFAVKVHKAIRNLTKSAENLSSIAQTLQKQLYYSLLVQTIIPMILIHFPTTVIVLAAFFGEGRPFFGDFITMTISLFPLIDPLPSMVIIKPYREAIRDSVFFWRPRRAVEPDTTKFSNVISRAVMN</sequence>
<dbReference type="OMA" id="IFRYFMV"/>
<dbReference type="EMBL" id="HE600994">
    <property type="protein sequence ID" value="CAP39386.2"/>
    <property type="molecule type" value="Genomic_DNA"/>
</dbReference>
<dbReference type="GO" id="GO:0007186">
    <property type="term" value="P:G protein-coupled receptor signaling pathway"/>
    <property type="evidence" value="ECO:0000318"/>
    <property type="project" value="GO_Central"/>
</dbReference>
<name>A8Y3B7_CAEBR</name>
<protein>
    <submittedName>
        <fullName evidence="2">Protein CBG22903</fullName>
    </submittedName>
</protein>
<feature type="transmembrane region" description="Helical" evidence="1">
    <location>
        <begin position="84"/>
        <end position="109"/>
    </location>
</feature>
<evidence type="ECO:0000256" key="1">
    <source>
        <dbReference type="SAM" id="Phobius"/>
    </source>
</evidence>
<accession>A8Y3B7</accession>
<evidence type="ECO:0000313" key="2">
    <source>
        <dbReference type="EMBL" id="CAP39386.2"/>
    </source>
</evidence>